<dbReference type="RefSeq" id="WP_056698674.1">
    <property type="nucleotide sequence ID" value="NZ_JAVDTR010000019.1"/>
</dbReference>
<accession>A0AAP5LRJ4</accession>
<proteinExistence type="predicted"/>
<gene>
    <name evidence="2" type="ORF">J2W91_005170</name>
</gene>
<name>A0AAP5LRJ4_PAEAM</name>
<feature type="chain" id="PRO_5043016968" evidence="1">
    <location>
        <begin position="25"/>
        <end position="231"/>
    </location>
</feature>
<evidence type="ECO:0000313" key="3">
    <source>
        <dbReference type="Proteomes" id="UP001254832"/>
    </source>
</evidence>
<organism evidence="2 3">
    <name type="scientific">Paenibacillus amylolyticus</name>
    <dbReference type="NCBI Taxonomy" id="1451"/>
    <lineage>
        <taxon>Bacteria</taxon>
        <taxon>Bacillati</taxon>
        <taxon>Bacillota</taxon>
        <taxon>Bacilli</taxon>
        <taxon>Bacillales</taxon>
        <taxon>Paenibacillaceae</taxon>
        <taxon>Paenibacillus</taxon>
    </lineage>
</organism>
<reference evidence="2" key="1">
    <citation type="submission" date="2023-07" db="EMBL/GenBank/DDBJ databases">
        <title>Sorghum-associated microbial communities from plants grown in Nebraska, USA.</title>
        <authorList>
            <person name="Schachtman D."/>
        </authorList>
    </citation>
    <scope>NUCLEOTIDE SEQUENCE</scope>
    <source>
        <strain evidence="2">BE80</strain>
    </source>
</reference>
<sequence length="231" mass="24829">MYLKKILVSGLTVCLLAAGSPAFADENNNVEVSSNVDGNIEAIDLQNGFENLSEDMVVSDVLTFDELVAVMAKEEGITAEEASNIIISNSGAKIKSNDSNLMAAKSATYRTLTKTLNDFSDYKPTLNFYCETSESGSFRGIVKILNTSLDPIYYHNSKRISYAFIGTIYVNLEHANKIHYEVSGKYYKESGITSVTGNASVSIGGAITLGISATAATGYMGTVFNNGNVLF</sequence>
<feature type="signal peptide" evidence="1">
    <location>
        <begin position="1"/>
        <end position="24"/>
    </location>
</feature>
<dbReference type="AlphaFoldDB" id="A0AAP5LRJ4"/>
<evidence type="ECO:0000313" key="2">
    <source>
        <dbReference type="EMBL" id="MDR6726648.1"/>
    </source>
</evidence>
<protein>
    <submittedName>
        <fullName evidence="2">Uncharacterized protein</fullName>
    </submittedName>
</protein>
<comment type="caution">
    <text evidence="2">The sequence shown here is derived from an EMBL/GenBank/DDBJ whole genome shotgun (WGS) entry which is preliminary data.</text>
</comment>
<keyword evidence="1" id="KW-0732">Signal</keyword>
<dbReference type="Proteomes" id="UP001254832">
    <property type="component" value="Unassembled WGS sequence"/>
</dbReference>
<evidence type="ECO:0000256" key="1">
    <source>
        <dbReference type="SAM" id="SignalP"/>
    </source>
</evidence>
<dbReference type="EMBL" id="JAVDTR010000019">
    <property type="protein sequence ID" value="MDR6726648.1"/>
    <property type="molecule type" value="Genomic_DNA"/>
</dbReference>